<name>A0AAD5MBE5_PARTN</name>
<dbReference type="EMBL" id="JAHQIW010000080">
    <property type="protein sequence ID" value="KAJ1345892.1"/>
    <property type="molecule type" value="Genomic_DNA"/>
</dbReference>
<keyword evidence="2" id="KW-1185">Reference proteome</keyword>
<reference evidence="1" key="1">
    <citation type="submission" date="2021-06" db="EMBL/GenBank/DDBJ databases">
        <title>Parelaphostrongylus tenuis whole genome reference sequence.</title>
        <authorList>
            <person name="Garwood T.J."/>
            <person name="Larsen P.A."/>
            <person name="Fountain-Jones N.M."/>
            <person name="Garbe J.R."/>
            <person name="Macchietto M.G."/>
            <person name="Kania S.A."/>
            <person name="Gerhold R.W."/>
            <person name="Richards J.E."/>
            <person name="Wolf T.M."/>
        </authorList>
    </citation>
    <scope>NUCLEOTIDE SEQUENCE</scope>
    <source>
        <strain evidence="1">MNPRO001-30</strain>
        <tissue evidence="1">Meninges</tissue>
    </source>
</reference>
<dbReference type="AlphaFoldDB" id="A0AAD5MBE5"/>
<accession>A0AAD5MBE5</accession>
<organism evidence="1 2">
    <name type="scientific">Parelaphostrongylus tenuis</name>
    <name type="common">Meningeal worm</name>
    <dbReference type="NCBI Taxonomy" id="148309"/>
    <lineage>
        <taxon>Eukaryota</taxon>
        <taxon>Metazoa</taxon>
        <taxon>Ecdysozoa</taxon>
        <taxon>Nematoda</taxon>
        <taxon>Chromadorea</taxon>
        <taxon>Rhabditida</taxon>
        <taxon>Rhabditina</taxon>
        <taxon>Rhabditomorpha</taxon>
        <taxon>Strongyloidea</taxon>
        <taxon>Metastrongylidae</taxon>
        <taxon>Parelaphostrongylus</taxon>
    </lineage>
</organism>
<dbReference type="Proteomes" id="UP001196413">
    <property type="component" value="Unassembled WGS sequence"/>
</dbReference>
<protein>
    <submittedName>
        <fullName evidence="1">Uncharacterized protein</fullName>
    </submittedName>
</protein>
<proteinExistence type="predicted"/>
<gene>
    <name evidence="1" type="ORF">KIN20_000522</name>
</gene>
<evidence type="ECO:0000313" key="2">
    <source>
        <dbReference type="Proteomes" id="UP001196413"/>
    </source>
</evidence>
<evidence type="ECO:0000313" key="1">
    <source>
        <dbReference type="EMBL" id="KAJ1345892.1"/>
    </source>
</evidence>
<sequence length="51" mass="5819">MLLEPATFFPMEGREEWDNRDLHAANYSRRRGGEAVLTLKSESGGEVEHTK</sequence>
<comment type="caution">
    <text evidence="1">The sequence shown here is derived from an EMBL/GenBank/DDBJ whole genome shotgun (WGS) entry which is preliminary data.</text>
</comment>